<feature type="domain" description="ATP-grasp" evidence="2">
    <location>
        <begin position="164"/>
        <end position="391"/>
    </location>
</feature>
<dbReference type="AlphaFoldDB" id="A0A2P4ZJW3"/>
<keyword evidence="1" id="KW-0067">ATP-binding</keyword>
<sequence>MLVQAPVSLDYTMYDLYAVDNDGNTRPDLFYYPFGFKADEGLPAKFVYNFGLETEMKSTADPNALMEMVVRGLAQRYGFFAGKLHIILPISTFGDKKESPNQVELERTFSQMRHDQIPKLSFVTSPADIVLSPEPGIAVVVPTDSILTIPHVVDPDTHYELLSKRGLALSGLPTPPTVVVDAGIGPGDIQDPQQVQQATQRMLEPLETYQIPFFVKLNQSVSGKGVFAVTSEAHREQIKKILGGQLQEMLRQINEINSHLYPSSFILQDYIPGRVVALSMFITQKGRAIFNACCQQRFDSRGYWIGGQISYPEQEALKHKYAETMKQIAKYLYQRGYYGPAGADIVTGDDGKHYTIDLNVRVTGTHPLGPLAGHFTQRGLNNATMITEYFTCSRSDFERAFKAEIADGALIICSWVREETIGLSHGGVTIGGADNEKLESLMARVLALSGIPKPVPDDSY</sequence>
<organism evidence="3 4">
    <name type="scientific">Trichoderma gamsii</name>
    <dbReference type="NCBI Taxonomy" id="398673"/>
    <lineage>
        <taxon>Eukaryota</taxon>
        <taxon>Fungi</taxon>
        <taxon>Dikarya</taxon>
        <taxon>Ascomycota</taxon>
        <taxon>Pezizomycotina</taxon>
        <taxon>Sordariomycetes</taxon>
        <taxon>Hypocreomycetidae</taxon>
        <taxon>Hypocreales</taxon>
        <taxon>Hypocreaceae</taxon>
        <taxon>Trichoderma</taxon>
    </lineage>
</organism>
<dbReference type="InterPro" id="IPR011761">
    <property type="entry name" value="ATP-grasp"/>
</dbReference>
<evidence type="ECO:0000256" key="1">
    <source>
        <dbReference type="PROSITE-ProRule" id="PRU00409"/>
    </source>
</evidence>
<gene>
    <name evidence="3" type="ORF">TGAM01_v206503</name>
</gene>
<evidence type="ECO:0000313" key="3">
    <source>
        <dbReference type="EMBL" id="PON24573.1"/>
    </source>
</evidence>
<keyword evidence="4" id="KW-1185">Reference proteome</keyword>
<dbReference type="Pfam" id="PF02655">
    <property type="entry name" value="ATP-grasp_3"/>
    <property type="match status" value="1"/>
</dbReference>
<evidence type="ECO:0000259" key="2">
    <source>
        <dbReference type="PROSITE" id="PS50975"/>
    </source>
</evidence>
<comment type="caution">
    <text evidence="3">The sequence shown here is derived from an EMBL/GenBank/DDBJ whole genome shotgun (WGS) entry which is preliminary data.</text>
</comment>
<evidence type="ECO:0000313" key="4">
    <source>
        <dbReference type="Proteomes" id="UP000054821"/>
    </source>
</evidence>
<proteinExistence type="predicted"/>
<name>A0A2P4ZJW3_9HYPO</name>
<dbReference type="EMBL" id="JPDN02000022">
    <property type="protein sequence ID" value="PON24573.1"/>
    <property type="molecule type" value="Genomic_DNA"/>
</dbReference>
<dbReference type="PROSITE" id="PS50975">
    <property type="entry name" value="ATP_GRASP"/>
    <property type="match status" value="1"/>
</dbReference>
<dbReference type="GO" id="GO:0046872">
    <property type="term" value="F:metal ion binding"/>
    <property type="evidence" value="ECO:0007669"/>
    <property type="project" value="InterPro"/>
</dbReference>
<dbReference type="STRING" id="398673.A0A2P4ZJW3"/>
<dbReference type="Gene3D" id="3.30.470.20">
    <property type="entry name" value="ATP-grasp fold, B domain"/>
    <property type="match status" value="1"/>
</dbReference>
<dbReference type="SUPFAM" id="SSF56059">
    <property type="entry name" value="Glutathione synthetase ATP-binding domain-like"/>
    <property type="match status" value="1"/>
</dbReference>
<keyword evidence="1" id="KW-0547">Nucleotide-binding</keyword>
<protein>
    <recommendedName>
        <fullName evidence="2">ATP-grasp domain-containing protein</fullName>
    </recommendedName>
</protein>
<accession>A0A2P4ZJW3</accession>
<dbReference type="PANTHER" id="PTHR37018">
    <property type="entry name" value="CULTURE SPECIFIC PROTEIN, PUTATIVE (AFU_ORTHOLOGUE AFUA_2G00130)-RELATED"/>
    <property type="match status" value="1"/>
</dbReference>
<dbReference type="PANTHER" id="PTHR37018:SF1">
    <property type="entry name" value="CULTURE SPECIFIC PROTEIN, PUTATIVE (AFU_ORTHOLOGUE AFUA_2G00130)-RELATED"/>
    <property type="match status" value="1"/>
</dbReference>
<reference evidence="3 4" key="1">
    <citation type="journal article" date="2016" name="Genome Announc.">
        <title>Draft Whole-Genome Sequence of Trichoderma gamsii T6085, a Promising Biocontrol Agent of Fusarium Head Blight on Wheat.</title>
        <authorList>
            <person name="Baroncelli R."/>
            <person name="Zapparata A."/>
            <person name="Piaggeschi G."/>
            <person name="Sarrocco S."/>
            <person name="Vannacci G."/>
        </authorList>
    </citation>
    <scope>NUCLEOTIDE SEQUENCE [LARGE SCALE GENOMIC DNA]</scope>
    <source>
        <strain evidence="3 4">T6085</strain>
    </source>
</reference>
<dbReference type="InterPro" id="IPR053269">
    <property type="entry name" value="Asp-Met_ligase"/>
</dbReference>
<dbReference type="RefSeq" id="XP_018665044.1">
    <property type="nucleotide sequence ID" value="XM_018801729.1"/>
</dbReference>
<dbReference type="Proteomes" id="UP000054821">
    <property type="component" value="Unassembled WGS sequence"/>
</dbReference>
<dbReference type="InterPro" id="IPR003806">
    <property type="entry name" value="ATP-grasp_PylC-type"/>
</dbReference>
<dbReference type="GO" id="GO:0005524">
    <property type="term" value="F:ATP binding"/>
    <property type="evidence" value="ECO:0007669"/>
    <property type="project" value="UniProtKB-UniRule"/>
</dbReference>
<dbReference type="GeneID" id="29981812"/>